<evidence type="ECO:0000313" key="2">
    <source>
        <dbReference type="Proteomes" id="UP000688947"/>
    </source>
</evidence>
<accession>A0A8T1TS38</accession>
<sequence length="231" mass="26534">MTQGLCVRHVDVLISRESRRTNNNIKNERFIRLEIFRWWYVTIDRRGIRYRSALVHSKPHFEIRSELASPPRSFFFQFGMQLHHVLLVAAIRVQGLSASKSNPKTSKLNGWYPCSEYTFSGQGVLPYSVPLCYPGVCEAPEWVDQIGDTFVKRLPSADPMPATNVWLLQGGPGFASKNRELLTVPNQPSHPIKVLIYENIFCPKMRPKMGLEYGVVIYQKILISNQFVSYT</sequence>
<gene>
    <name evidence="1" type="ORF">JG687_00015894</name>
</gene>
<dbReference type="EMBL" id="JAENGZ010001490">
    <property type="protein sequence ID" value="KAG6947762.1"/>
    <property type="molecule type" value="Genomic_DNA"/>
</dbReference>
<proteinExistence type="predicted"/>
<organism evidence="1 2">
    <name type="scientific">Phytophthora cactorum</name>
    <dbReference type="NCBI Taxonomy" id="29920"/>
    <lineage>
        <taxon>Eukaryota</taxon>
        <taxon>Sar</taxon>
        <taxon>Stramenopiles</taxon>
        <taxon>Oomycota</taxon>
        <taxon>Peronosporomycetes</taxon>
        <taxon>Peronosporales</taxon>
        <taxon>Peronosporaceae</taxon>
        <taxon>Phytophthora</taxon>
    </lineage>
</organism>
<dbReference type="AlphaFoldDB" id="A0A8T1TS38"/>
<name>A0A8T1TS38_9STRA</name>
<dbReference type="VEuPathDB" id="FungiDB:PC110_g12776"/>
<reference evidence="1" key="1">
    <citation type="submission" date="2021-01" db="EMBL/GenBank/DDBJ databases">
        <title>Phytophthora aleatoria, a newly-described species from Pinus radiata is distinct from Phytophthora cactorum isolates based on comparative genomics.</title>
        <authorList>
            <person name="Mcdougal R."/>
            <person name="Panda P."/>
            <person name="Williams N."/>
            <person name="Studholme D.J."/>
        </authorList>
    </citation>
    <scope>NUCLEOTIDE SEQUENCE</scope>
    <source>
        <strain evidence="1">NZFS 3830</strain>
    </source>
</reference>
<evidence type="ECO:0000313" key="1">
    <source>
        <dbReference type="EMBL" id="KAG6947762.1"/>
    </source>
</evidence>
<protein>
    <submittedName>
        <fullName evidence="1">Uncharacterized protein</fullName>
    </submittedName>
</protein>
<comment type="caution">
    <text evidence="1">The sequence shown here is derived from an EMBL/GenBank/DDBJ whole genome shotgun (WGS) entry which is preliminary data.</text>
</comment>
<dbReference type="Proteomes" id="UP000688947">
    <property type="component" value="Unassembled WGS sequence"/>
</dbReference>